<dbReference type="SMART" id="SM00421">
    <property type="entry name" value="HTH_LUXR"/>
    <property type="match status" value="1"/>
</dbReference>
<dbReference type="Pfam" id="PF08281">
    <property type="entry name" value="Sigma70_r4_2"/>
    <property type="match status" value="1"/>
</dbReference>
<dbReference type="InterPro" id="IPR007627">
    <property type="entry name" value="RNA_pol_sigma70_r2"/>
</dbReference>
<organism evidence="6 7">
    <name type="scientific">Pedobacter ginsengisoli</name>
    <dbReference type="NCBI Taxonomy" id="363852"/>
    <lineage>
        <taxon>Bacteria</taxon>
        <taxon>Pseudomonadati</taxon>
        <taxon>Bacteroidota</taxon>
        <taxon>Sphingobacteriia</taxon>
        <taxon>Sphingobacteriales</taxon>
        <taxon>Sphingobacteriaceae</taxon>
        <taxon>Pedobacter</taxon>
    </lineage>
</organism>
<dbReference type="PANTHER" id="PTHR43133:SF46">
    <property type="entry name" value="RNA POLYMERASE SIGMA-70 FACTOR ECF SUBFAMILY"/>
    <property type="match status" value="1"/>
</dbReference>
<dbReference type="InterPro" id="IPR036388">
    <property type="entry name" value="WH-like_DNA-bd_sf"/>
</dbReference>
<accession>A0A2D1U6I0</accession>
<dbReference type="Gene3D" id="1.10.10.10">
    <property type="entry name" value="Winged helix-like DNA-binding domain superfamily/Winged helix DNA-binding domain"/>
    <property type="match status" value="1"/>
</dbReference>
<dbReference type="NCBIfam" id="TIGR02985">
    <property type="entry name" value="Sig70_bacteroi1"/>
    <property type="match status" value="1"/>
</dbReference>
<sequence length="191" mass="22304">MLMYCKVNDQELISLLKEGDELAYTEIYNRYKRLLQNHAYKKLGDFEEVKDVLQELFANLWTKRAEIPVTINLSGYLYTALRNRIFNIAAHQKVASKYVESLQNFINEDHCIADHLIREKEFTLLIQKEIDALPPRMRAVFELSRKSGLSHKEIANQLDISEQTVSKQITNAIKTLKVRLGVLLILFFLLF</sequence>
<dbReference type="InterPro" id="IPR039425">
    <property type="entry name" value="RNA_pol_sigma-70-like"/>
</dbReference>
<evidence type="ECO:0000256" key="1">
    <source>
        <dbReference type="ARBA" id="ARBA00010641"/>
    </source>
</evidence>
<keyword evidence="3" id="KW-0731">Sigma factor</keyword>
<dbReference type="GO" id="GO:0003677">
    <property type="term" value="F:DNA binding"/>
    <property type="evidence" value="ECO:0007669"/>
    <property type="project" value="InterPro"/>
</dbReference>
<dbReference type="InterPro" id="IPR013324">
    <property type="entry name" value="RNA_pol_sigma_r3/r4-like"/>
</dbReference>
<dbReference type="InterPro" id="IPR014284">
    <property type="entry name" value="RNA_pol_sigma-70_dom"/>
</dbReference>
<dbReference type="Proteomes" id="UP000223749">
    <property type="component" value="Chromosome"/>
</dbReference>
<evidence type="ECO:0000256" key="2">
    <source>
        <dbReference type="ARBA" id="ARBA00023015"/>
    </source>
</evidence>
<dbReference type="Pfam" id="PF04542">
    <property type="entry name" value="Sigma70_r2"/>
    <property type="match status" value="1"/>
</dbReference>
<comment type="similarity">
    <text evidence="1">Belongs to the sigma-70 factor family. ECF subfamily.</text>
</comment>
<dbReference type="PANTHER" id="PTHR43133">
    <property type="entry name" value="RNA POLYMERASE ECF-TYPE SIGMA FACTO"/>
    <property type="match status" value="1"/>
</dbReference>
<dbReference type="InterPro" id="IPR000792">
    <property type="entry name" value="Tscrpt_reg_LuxR_C"/>
</dbReference>
<dbReference type="NCBIfam" id="TIGR02937">
    <property type="entry name" value="sigma70-ECF"/>
    <property type="match status" value="1"/>
</dbReference>
<dbReference type="OrthoDB" id="659569at2"/>
<name>A0A2D1U6I0_9SPHI</name>
<feature type="domain" description="HTH luxR-type" evidence="5">
    <location>
        <begin position="130"/>
        <end position="188"/>
    </location>
</feature>
<gene>
    <name evidence="6" type="ORF">CPT03_12270</name>
</gene>
<evidence type="ECO:0000313" key="7">
    <source>
        <dbReference type="Proteomes" id="UP000223749"/>
    </source>
</evidence>
<keyword evidence="2" id="KW-0805">Transcription regulation</keyword>
<evidence type="ECO:0000259" key="5">
    <source>
        <dbReference type="SMART" id="SM00421"/>
    </source>
</evidence>
<dbReference type="CDD" id="cd06171">
    <property type="entry name" value="Sigma70_r4"/>
    <property type="match status" value="1"/>
</dbReference>
<dbReference type="InterPro" id="IPR013325">
    <property type="entry name" value="RNA_pol_sigma_r2"/>
</dbReference>
<protein>
    <submittedName>
        <fullName evidence="6">RNA polymerase subunit sigma-70</fullName>
    </submittedName>
</protein>
<reference evidence="6 7" key="1">
    <citation type="submission" date="2017-10" db="EMBL/GenBank/DDBJ databases">
        <title>Whole genome of Pedobacter ginsengisoli T01R-27 isolated from tomato rhizosphere.</title>
        <authorList>
            <person name="Weon H.-Y."/>
            <person name="Lee S.A."/>
            <person name="Sang M.K."/>
            <person name="Song J."/>
        </authorList>
    </citation>
    <scope>NUCLEOTIDE SEQUENCE [LARGE SCALE GENOMIC DNA]</scope>
    <source>
        <strain evidence="6 7">T01R-27</strain>
    </source>
</reference>
<evidence type="ECO:0000256" key="3">
    <source>
        <dbReference type="ARBA" id="ARBA00023082"/>
    </source>
</evidence>
<evidence type="ECO:0000256" key="4">
    <source>
        <dbReference type="ARBA" id="ARBA00023163"/>
    </source>
</evidence>
<dbReference type="KEGG" id="pgs:CPT03_12270"/>
<keyword evidence="4" id="KW-0804">Transcription</keyword>
<dbReference type="SUPFAM" id="SSF88946">
    <property type="entry name" value="Sigma2 domain of RNA polymerase sigma factors"/>
    <property type="match status" value="1"/>
</dbReference>
<dbReference type="InterPro" id="IPR014327">
    <property type="entry name" value="RNA_pol_sigma70_bacteroid"/>
</dbReference>
<proteinExistence type="inferred from homology"/>
<dbReference type="InterPro" id="IPR013249">
    <property type="entry name" value="RNA_pol_sigma70_r4_t2"/>
</dbReference>
<dbReference type="SUPFAM" id="SSF88659">
    <property type="entry name" value="Sigma3 and sigma4 domains of RNA polymerase sigma factors"/>
    <property type="match status" value="1"/>
</dbReference>
<dbReference type="EMBL" id="CP024091">
    <property type="protein sequence ID" value="ATP57192.1"/>
    <property type="molecule type" value="Genomic_DNA"/>
</dbReference>
<evidence type="ECO:0000313" key="6">
    <source>
        <dbReference type="EMBL" id="ATP57192.1"/>
    </source>
</evidence>
<dbReference type="GO" id="GO:0006352">
    <property type="term" value="P:DNA-templated transcription initiation"/>
    <property type="evidence" value="ECO:0007669"/>
    <property type="project" value="InterPro"/>
</dbReference>
<dbReference type="AlphaFoldDB" id="A0A2D1U6I0"/>
<keyword evidence="7" id="KW-1185">Reference proteome</keyword>
<dbReference type="GO" id="GO:0016987">
    <property type="term" value="F:sigma factor activity"/>
    <property type="evidence" value="ECO:0007669"/>
    <property type="project" value="UniProtKB-KW"/>
</dbReference>
<dbReference type="Gene3D" id="1.10.1740.10">
    <property type="match status" value="1"/>
</dbReference>